<name>A0A836GH02_LEIEN</name>
<keyword evidence="4 8" id="KW-0812">Transmembrane</keyword>
<comment type="subcellular location">
    <subcellularLocation>
        <location evidence="1">Membrane</location>
        <topology evidence="1">Multi-pass membrane protein</topology>
    </subcellularLocation>
</comment>
<protein>
    <recommendedName>
        <fullName evidence="14">Mitochondrial carrier protein</fullName>
    </recommendedName>
</protein>
<evidence type="ECO:0000256" key="7">
    <source>
        <dbReference type="ARBA" id="ARBA00023136"/>
    </source>
</evidence>
<dbReference type="Gene3D" id="1.50.40.10">
    <property type="entry name" value="Mitochondrial carrier domain"/>
    <property type="match status" value="1"/>
</dbReference>
<proteinExistence type="inferred from homology"/>
<evidence type="ECO:0000256" key="4">
    <source>
        <dbReference type="ARBA" id="ARBA00022692"/>
    </source>
</evidence>
<keyword evidence="13" id="KW-1185">Reference proteome</keyword>
<dbReference type="SUPFAM" id="SSF103506">
    <property type="entry name" value="Mitochondrial carrier"/>
    <property type="match status" value="1"/>
</dbReference>
<keyword evidence="6 11" id="KW-1133">Transmembrane helix</keyword>
<feature type="compositionally biased region" description="Polar residues" evidence="10">
    <location>
        <begin position="342"/>
        <end position="353"/>
    </location>
</feature>
<evidence type="ECO:0000313" key="13">
    <source>
        <dbReference type="Proteomes" id="UP000674179"/>
    </source>
</evidence>
<feature type="repeat" description="Solcar" evidence="8">
    <location>
        <begin position="222"/>
        <end position="310"/>
    </location>
</feature>
<evidence type="ECO:0000256" key="1">
    <source>
        <dbReference type="ARBA" id="ARBA00004141"/>
    </source>
</evidence>
<feature type="transmembrane region" description="Helical" evidence="11">
    <location>
        <begin position="23"/>
        <end position="44"/>
    </location>
</feature>
<organism evidence="12 13">
    <name type="scientific">Leishmania enriettii</name>
    <dbReference type="NCBI Taxonomy" id="5663"/>
    <lineage>
        <taxon>Eukaryota</taxon>
        <taxon>Discoba</taxon>
        <taxon>Euglenozoa</taxon>
        <taxon>Kinetoplastea</taxon>
        <taxon>Metakinetoplastina</taxon>
        <taxon>Trypanosomatida</taxon>
        <taxon>Trypanosomatidae</taxon>
        <taxon>Leishmaniinae</taxon>
        <taxon>Leishmania</taxon>
    </lineage>
</organism>
<keyword evidence="7 8" id="KW-0472">Membrane</keyword>
<dbReference type="AlphaFoldDB" id="A0A836GH02"/>
<reference evidence="12 13" key="1">
    <citation type="submission" date="2021-02" db="EMBL/GenBank/DDBJ databases">
        <title>Leishmania (Mundinia) enrietti genome sequencing and assembly.</title>
        <authorList>
            <person name="Almutairi H."/>
            <person name="Gatherer D."/>
        </authorList>
    </citation>
    <scope>NUCLEOTIDE SEQUENCE [LARGE SCALE GENOMIC DNA]</scope>
    <source>
        <strain evidence="12">CUR178</strain>
    </source>
</reference>
<feature type="repeat" description="Solcar" evidence="8">
    <location>
        <begin position="21"/>
        <end position="106"/>
    </location>
</feature>
<evidence type="ECO:0000256" key="10">
    <source>
        <dbReference type="SAM" id="MobiDB-lite"/>
    </source>
</evidence>
<dbReference type="EMBL" id="JAFHKP010000035">
    <property type="protein sequence ID" value="KAG5467462.1"/>
    <property type="molecule type" value="Genomic_DNA"/>
</dbReference>
<dbReference type="InterPro" id="IPR044712">
    <property type="entry name" value="SLC25A32-like"/>
</dbReference>
<dbReference type="InterPro" id="IPR023395">
    <property type="entry name" value="MCP_dom_sf"/>
</dbReference>
<evidence type="ECO:0000256" key="9">
    <source>
        <dbReference type="RuleBase" id="RU000488"/>
    </source>
</evidence>
<evidence type="ECO:0000256" key="8">
    <source>
        <dbReference type="PROSITE-ProRule" id="PRU00282"/>
    </source>
</evidence>
<dbReference type="Pfam" id="PF00153">
    <property type="entry name" value="Mito_carr"/>
    <property type="match status" value="3"/>
</dbReference>
<feature type="repeat" description="Solcar" evidence="8">
    <location>
        <begin position="121"/>
        <end position="214"/>
    </location>
</feature>
<feature type="transmembrane region" description="Helical" evidence="11">
    <location>
        <begin position="77"/>
        <end position="98"/>
    </location>
</feature>
<dbReference type="PANTHER" id="PTHR45683">
    <property type="entry name" value="MITOCHONDRIAL NICOTINAMIDE ADENINE DINUCLEOTIDE TRANSPORTER 1-RELATED-RELATED"/>
    <property type="match status" value="1"/>
</dbReference>
<dbReference type="GO" id="GO:0006862">
    <property type="term" value="P:nucleotide transport"/>
    <property type="evidence" value="ECO:0007669"/>
    <property type="project" value="InterPro"/>
</dbReference>
<sequence length="363" mass="39351">MAQSLPPSLSSPSHGLSAESEHLWMHGAAGVMGGSAAMAMFYPLDFLRTRMHTLHLGSRTLPLRSAREIVRQEGLRGMYKGIGVSVVSHSVGWGLYLLTFRSAQQRSTELLGDKLESSMLEQSGVDFMSACVAAAITGTVVTPLHVLKTRRQLYDSNSFHSGARAQPLPSGFGGVRAIVRQEGWKAMFRGLGPQILLTGNTTIQVTLYEWFRRHLFTKHDDPSPLQVALASGISKTVACTLFNPLEVVRTCLQDHRHHGKQEYKSMLTGLQTIWRSEGLLGMYRGLPVNVARVIPSTMMAFVLYEKCLWAIRSTYHMAESLGAAGAVASKSTSGVKGAAAGSNVTTGSSSSMTGRAVGRPQFQ</sequence>
<evidence type="ECO:0000313" key="12">
    <source>
        <dbReference type="EMBL" id="KAG5467462.1"/>
    </source>
</evidence>
<dbReference type="OrthoDB" id="269120at2759"/>
<dbReference type="GeneID" id="94168391"/>
<evidence type="ECO:0000256" key="11">
    <source>
        <dbReference type="SAM" id="Phobius"/>
    </source>
</evidence>
<dbReference type="Proteomes" id="UP000674179">
    <property type="component" value="Chromosome 35"/>
</dbReference>
<dbReference type="GO" id="GO:0055085">
    <property type="term" value="P:transmembrane transport"/>
    <property type="evidence" value="ECO:0007669"/>
    <property type="project" value="InterPro"/>
</dbReference>
<gene>
    <name evidence="12" type="ORF">CUR178_01105</name>
</gene>
<accession>A0A836GH02</accession>
<comment type="similarity">
    <text evidence="2 9">Belongs to the mitochondrial carrier (TC 2.A.29) family.</text>
</comment>
<keyword evidence="3 9" id="KW-0813">Transport</keyword>
<evidence type="ECO:0000256" key="2">
    <source>
        <dbReference type="ARBA" id="ARBA00006375"/>
    </source>
</evidence>
<evidence type="ECO:0008006" key="14">
    <source>
        <dbReference type="Google" id="ProtNLM"/>
    </source>
</evidence>
<feature type="region of interest" description="Disordered" evidence="10">
    <location>
        <begin position="332"/>
        <end position="363"/>
    </location>
</feature>
<keyword evidence="5" id="KW-0677">Repeat</keyword>
<evidence type="ECO:0000256" key="3">
    <source>
        <dbReference type="ARBA" id="ARBA00022448"/>
    </source>
</evidence>
<feature type="transmembrane region" description="Helical" evidence="11">
    <location>
        <begin position="127"/>
        <end position="147"/>
    </location>
</feature>
<evidence type="ECO:0000256" key="6">
    <source>
        <dbReference type="ARBA" id="ARBA00022989"/>
    </source>
</evidence>
<dbReference type="PROSITE" id="PS50920">
    <property type="entry name" value="SOLCAR"/>
    <property type="match status" value="3"/>
</dbReference>
<dbReference type="KEGG" id="lenr:94168391"/>
<evidence type="ECO:0000256" key="5">
    <source>
        <dbReference type="ARBA" id="ARBA00022737"/>
    </source>
</evidence>
<comment type="caution">
    <text evidence="12">The sequence shown here is derived from an EMBL/GenBank/DDBJ whole genome shotgun (WGS) entry which is preliminary data.</text>
</comment>
<dbReference type="InterPro" id="IPR018108">
    <property type="entry name" value="MCP_transmembrane"/>
</dbReference>
<dbReference type="GO" id="GO:0016020">
    <property type="term" value="C:membrane"/>
    <property type="evidence" value="ECO:0007669"/>
    <property type="project" value="UniProtKB-SubCell"/>
</dbReference>
<dbReference type="RefSeq" id="XP_067688984.1">
    <property type="nucleotide sequence ID" value="XM_067832881.1"/>
</dbReference>